<organism evidence="2 3">
    <name type="scientific">Streptomyces ziwulingensis</name>
    <dbReference type="NCBI Taxonomy" id="1045501"/>
    <lineage>
        <taxon>Bacteria</taxon>
        <taxon>Bacillati</taxon>
        <taxon>Actinomycetota</taxon>
        <taxon>Actinomycetes</taxon>
        <taxon>Kitasatosporales</taxon>
        <taxon>Streptomycetaceae</taxon>
        <taxon>Streptomyces</taxon>
    </lineage>
</organism>
<proteinExistence type="predicted"/>
<evidence type="ECO:0000313" key="3">
    <source>
        <dbReference type="Proteomes" id="UP001501265"/>
    </source>
</evidence>
<protein>
    <recommendedName>
        <fullName evidence="4">Peptidase inhibitor family I36</fullName>
    </recommendedName>
</protein>
<dbReference type="EMBL" id="BAABIG010000013">
    <property type="protein sequence ID" value="GAA4790051.1"/>
    <property type="molecule type" value="Genomic_DNA"/>
</dbReference>
<accession>A0ABP9B3L0</accession>
<evidence type="ECO:0000313" key="2">
    <source>
        <dbReference type="EMBL" id="GAA4790051.1"/>
    </source>
</evidence>
<evidence type="ECO:0000256" key="1">
    <source>
        <dbReference type="SAM" id="SignalP"/>
    </source>
</evidence>
<gene>
    <name evidence="2" type="ORF">GCM10023220_13920</name>
</gene>
<reference evidence="3" key="1">
    <citation type="journal article" date="2019" name="Int. J. Syst. Evol. Microbiol.">
        <title>The Global Catalogue of Microorganisms (GCM) 10K type strain sequencing project: providing services to taxonomists for standard genome sequencing and annotation.</title>
        <authorList>
            <consortium name="The Broad Institute Genomics Platform"/>
            <consortium name="The Broad Institute Genome Sequencing Center for Infectious Disease"/>
            <person name="Wu L."/>
            <person name="Ma J."/>
        </authorList>
    </citation>
    <scope>NUCLEOTIDE SEQUENCE [LARGE SCALE GENOMIC DNA]</scope>
    <source>
        <strain evidence="3">JCM 18081</strain>
    </source>
</reference>
<feature type="signal peptide" evidence="1">
    <location>
        <begin position="1"/>
        <end position="27"/>
    </location>
</feature>
<sequence length="133" mass="14144">MRSRSLSLGLVSAAFVAAMISAPGASAAGSGAADEAWPPGNCPQGKVCVWAHWAHPEPAPVETPSVATDQEWSGDAPALTYYNHTSRNADLKYYYVWPDGSKSTYTLCVPHTSGNIFYLPVNVTAVTWHDGSC</sequence>
<keyword evidence="1" id="KW-0732">Signal</keyword>
<keyword evidence="3" id="KW-1185">Reference proteome</keyword>
<evidence type="ECO:0008006" key="4">
    <source>
        <dbReference type="Google" id="ProtNLM"/>
    </source>
</evidence>
<comment type="caution">
    <text evidence="2">The sequence shown here is derived from an EMBL/GenBank/DDBJ whole genome shotgun (WGS) entry which is preliminary data.</text>
</comment>
<name>A0ABP9B3L0_9ACTN</name>
<dbReference type="RefSeq" id="WP_345618026.1">
    <property type="nucleotide sequence ID" value="NZ_BAABIG010000013.1"/>
</dbReference>
<feature type="chain" id="PRO_5047477311" description="Peptidase inhibitor family I36" evidence="1">
    <location>
        <begin position="28"/>
        <end position="133"/>
    </location>
</feature>
<dbReference type="Proteomes" id="UP001501265">
    <property type="component" value="Unassembled WGS sequence"/>
</dbReference>